<organism evidence="2 3">
    <name type="scientific">Alkaliphilus peptidifermentans DSM 18978</name>
    <dbReference type="NCBI Taxonomy" id="1120976"/>
    <lineage>
        <taxon>Bacteria</taxon>
        <taxon>Bacillati</taxon>
        <taxon>Bacillota</taxon>
        <taxon>Clostridia</taxon>
        <taxon>Peptostreptococcales</taxon>
        <taxon>Natronincolaceae</taxon>
        <taxon>Alkaliphilus</taxon>
    </lineage>
</organism>
<protein>
    <submittedName>
        <fullName evidence="2">Uncharacterized protein</fullName>
    </submittedName>
</protein>
<keyword evidence="1" id="KW-0812">Transmembrane</keyword>
<keyword evidence="1" id="KW-0472">Membrane</keyword>
<evidence type="ECO:0000313" key="3">
    <source>
        <dbReference type="Proteomes" id="UP000198636"/>
    </source>
</evidence>
<proteinExistence type="predicted"/>
<feature type="transmembrane region" description="Helical" evidence="1">
    <location>
        <begin position="29"/>
        <end position="50"/>
    </location>
</feature>
<reference evidence="2 3" key="1">
    <citation type="submission" date="2016-10" db="EMBL/GenBank/DDBJ databases">
        <authorList>
            <person name="de Groot N.N."/>
        </authorList>
    </citation>
    <scope>NUCLEOTIDE SEQUENCE [LARGE SCALE GENOMIC DNA]</scope>
    <source>
        <strain evidence="2 3">DSM 18978</strain>
    </source>
</reference>
<sequence length="79" mass="9335">MVFSLIVFFIIIVGIHVLILIRKKLYKDLIFSILLFSIGMIYSFGLIYQWELPNPTKRLEILSESGWIMLKNYLINNNL</sequence>
<dbReference type="EMBL" id="FMUS01000015">
    <property type="protein sequence ID" value="SCY77006.1"/>
    <property type="molecule type" value="Genomic_DNA"/>
</dbReference>
<name>A0A1G5ILL1_9FIRM</name>
<dbReference type="AlphaFoldDB" id="A0A1G5ILL1"/>
<evidence type="ECO:0000313" key="2">
    <source>
        <dbReference type="EMBL" id="SCY77006.1"/>
    </source>
</evidence>
<accession>A0A1G5ILL1</accession>
<gene>
    <name evidence="2" type="ORF">SAMN03080606_02448</name>
</gene>
<evidence type="ECO:0000256" key="1">
    <source>
        <dbReference type="SAM" id="Phobius"/>
    </source>
</evidence>
<dbReference type="Proteomes" id="UP000198636">
    <property type="component" value="Unassembled WGS sequence"/>
</dbReference>
<keyword evidence="1" id="KW-1133">Transmembrane helix</keyword>
<feature type="transmembrane region" description="Helical" evidence="1">
    <location>
        <begin position="6"/>
        <end position="22"/>
    </location>
</feature>
<keyword evidence="3" id="KW-1185">Reference proteome</keyword>